<reference evidence="2" key="1">
    <citation type="journal article" date="2025" name="Aquaculture">
        <title>Assessment of the bioflocculant production and safety properties of Metabacillus hrfriensis sp. nov. based on phenotypic and whole-genome sequencing analysis.</title>
        <authorList>
            <person name="Zhang R."/>
            <person name="Zhao Z."/>
            <person name="Luo L."/>
            <person name="Wang S."/>
            <person name="Guo K."/>
            <person name="Xu W."/>
        </authorList>
    </citation>
    <scope>NUCLEOTIDE SEQUENCE [LARGE SCALE GENOMIC DNA]</scope>
    <source>
        <strain evidence="2">CT-WN-B3</strain>
    </source>
</reference>
<name>A0ACD4RDV9_9BACI</name>
<dbReference type="Proteomes" id="UP001226091">
    <property type="component" value="Chromosome"/>
</dbReference>
<organism evidence="1 2">
    <name type="scientific">Metabacillus hrfriensis</name>
    <dbReference type="NCBI Taxonomy" id="3048891"/>
    <lineage>
        <taxon>Bacteria</taxon>
        <taxon>Bacillati</taxon>
        <taxon>Bacillota</taxon>
        <taxon>Bacilli</taxon>
        <taxon>Bacillales</taxon>
        <taxon>Bacillaceae</taxon>
        <taxon>Metabacillus</taxon>
    </lineage>
</organism>
<proteinExistence type="predicted"/>
<gene>
    <name evidence="1" type="ORF">QLQ22_04555</name>
</gene>
<evidence type="ECO:0000313" key="2">
    <source>
        <dbReference type="Proteomes" id="UP001226091"/>
    </source>
</evidence>
<dbReference type="EMBL" id="CP126116">
    <property type="protein sequence ID" value="WHZ58623.1"/>
    <property type="molecule type" value="Genomic_DNA"/>
</dbReference>
<sequence>MAYLIPIGEGITYVLFSFLIGHVVLQFVKKDKKPEIRIPKPFLLLTVLLVVVFSFLPVLKIILSFYHMAGLSQTIKSVLADFQAGQSWLMTAAAAACLWIAIYLDGSKYFQGVLLLFMIAALGYASHAATLSFWPGIASHSIHFLSVTLWTGVLLHTAWFSKKTANWQAFLSWFTPFALVCMTVLTASGLIVMTFVVDLNDYVHAWSLSYGQVILLKHISIVPLLVFAFLNGFVGKRAGHIQTLVWVRAESLVVMIVFFLTGVLGTQAPPHDVNTTFRSDGASPLFEFIKDLKIQAPIEIGFAFSLNGMLLFIFAALFLGMIVISFIKKRNAYAACAFAVLFIVSAYLAFMANVAVS</sequence>
<keyword evidence="2" id="KW-1185">Reference proteome</keyword>
<accession>A0ACD4RDV9</accession>
<protein>
    <submittedName>
        <fullName evidence="1">Uncharacterized protein</fullName>
    </submittedName>
</protein>
<evidence type="ECO:0000313" key="1">
    <source>
        <dbReference type="EMBL" id="WHZ58623.1"/>
    </source>
</evidence>